<evidence type="ECO:0000313" key="2">
    <source>
        <dbReference type="Proteomes" id="UP001295444"/>
    </source>
</evidence>
<evidence type="ECO:0000313" key="1">
    <source>
        <dbReference type="EMBL" id="CAH2293862.1"/>
    </source>
</evidence>
<accession>A0AAD1S6Q3</accession>
<keyword evidence="2" id="KW-1185">Reference proteome</keyword>
<dbReference type="Proteomes" id="UP001295444">
    <property type="component" value="Chromosome 05"/>
</dbReference>
<dbReference type="EMBL" id="OW240916">
    <property type="protein sequence ID" value="CAH2293862.1"/>
    <property type="molecule type" value="Genomic_DNA"/>
</dbReference>
<name>A0AAD1S6Q3_PELCU</name>
<reference evidence="1" key="1">
    <citation type="submission" date="2022-03" db="EMBL/GenBank/DDBJ databases">
        <authorList>
            <person name="Alioto T."/>
            <person name="Alioto T."/>
            <person name="Gomez Garrido J."/>
        </authorList>
    </citation>
    <scope>NUCLEOTIDE SEQUENCE</scope>
</reference>
<protein>
    <submittedName>
        <fullName evidence="1">Uncharacterized protein</fullName>
    </submittedName>
</protein>
<sequence length="83" mass="9345">MDNQTSDISNLSPCKRKALKELKQQMDIIIKPADKGGNIVLVNRPEYVNMCMSHLDDKTHYRTLPSDPTTNFVGKLVTLLNDA</sequence>
<dbReference type="AlphaFoldDB" id="A0AAD1S6Q3"/>
<proteinExistence type="predicted"/>
<organism evidence="1 2">
    <name type="scientific">Pelobates cultripes</name>
    <name type="common">Western spadefoot toad</name>
    <dbReference type="NCBI Taxonomy" id="61616"/>
    <lineage>
        <taxon>Eukaryota</taxon>
        <taxon>Metazoa</taxon>
        <taxon>Chordata</taxon>
        <taxon>Craniata</taxon>
        <taxon>Vertebrata</taxon>
        <taxon>Euteleostomi</taxon>
        <taxon>Amphibia</taxon>
        <taxon>Batrachia</taxon>
        <taxon>Anura</taxon>
        <taxon>Pelobatoidea</taxon>
        <taxon>Pelobatidae</taxon>
        <taxon>Pelobates</taxon>
    </lineage>
</organism>
<gene>
    <name evidence="1" type="ORF">PECUL_23A042005</name>
</gene>